<dbReference type="InterPro" id="IPR020806">
    <property type="entry name" value="PKS_PP-bd"/>
</dbReference>
<dbReference type="Gene3D" id="3.30.300.30">
    <property type="match status" value="1"/>
</dbReference>
<name>R1HN03_9PSEU</name>
<organism evidence="5 6">
    <name type="scientific">Amycolatopsis vancoresmycina DSM 44592</name>
    <dbReference type="NCBI Taxonomy" id="1292037"/>
    <lineage>
        <taxon>Bacteria</taxon>
        <taxon>Bacillati</taxon>
        <taxon>Actinomycetota</taxon>
        <taxon>Actinomycetes</taxon>
        <taxon>Pseudonocardiales</taxon>
        <taxon>Pseudonocardiaceae</taxon>
        <taxon>Amycolatopsis</taxon>
    </lineage>
</organism>
<dbReference type="GO" id="GO:0044550">
    <property type="term" value="P:secondary metabolite biosynthetic process"/>
    <property type="evidence" value="ECO:0007669"/>
    <property type="project" value="TreeGrafter"/>
</dbReference>
<dbReference type="PATRIC" id="fig|1292037.4.peg.5547"/>
<dbReference type="SUPFAM" id="SSF47336">
    <property type="entry name" value="ACP-like"/>
    <property type="match status" value="1"/>
</dbReference>
<dbReference type="InterPro" id="IPR020845">
    <property type="entry name" value="AMP-binding_CS"/>
</dbReference>
<dbReference type="Gene3D" id="1.10.1200.10">
    <property type="entry name" value="ACP-like"/>
    <property type="match status" value="1"/>
</dbReference>
<evidence type="ECO:0000313" key="5">
    <source>
        <dbReference type="EMBL" id="EOD64915.1"/>
    </source>
</evidence>
<dbReference type="AlphaFoldDB" id="R1HN03"/>
<dbReference type="Gene3D" id="3.40.50.12780">
    <property type="entry name" value="N-terminal domain of ligase-like"/>
    <property type="match status" value="1"/>
</dbReference>
<dbReference type="InterPro" id="IPR001242">
    <property type="entry name" value="Condensation_dom"/>
</dbReference>
<evidence type="ECO:0000256" key="2">
    <source>
        <dbReference type="ARBA" id="ARBA00022450"/>
    </source>
</evidence>
<dbReference type="Pfam" id="PF00501">
    <property type="entry name" value="AMP-binding"/>
    <property type="match status" value="1"/>
</dbReference>
<keyword evidence="3" id="KW-0597">Phosphoprotein</keyword>
<dbReference type="InterPro" id="IPR009081">
    <property type="entry name" value="PP-bd_ACP"/>
</dbReference>
<dbReference type="SMART" id="SM00823">
    <property type="entry name" value="PKS_PP"/>
    <property type="match status" value="1"/>
</dbReference>
<dbReference type="Pfam" id="PF00668">
    <property type="entry name" value="Condensation"/>
    <property type="match status" value="1"/>
</dbReference>
<dbReference type="InterPro" id="IPR000873">
    <property type="entry name" value="AMP-dep_synth/lig_dom"/>
</dbReference>
<dbReference type="Proteomes" id="UP000014139">
    <property type="component" value="Unassembled WGS sequence"/>
</dbReference>
<gene>
    <name evidence="5" type="ORF">H480_29451</name>
</gene>
<dbReference type="Gene3D" id="3.30.559.10">
    <property type="entry name" value="Chloramphenicol acetyltransferase-like domain"/>
    <property type="match status" value="1"/>
</dbReference>
<dbReference type="PANTHER" id="PTHR45527">
    <property type="entry name" value="NONRIBOSOMAL PEPTIDE SYNTHETASE"/>
    <property type="match status" value="1"/>
</dbReference>
<dbReference type="OrthoDB" id="3243414at2"/>
<dbReference type="InterPro" id="IPR042099">
    <property type="entry name" value="ANL_N_sf"/>
</dbReference>
<protein>
    <submittedName>
        <fullName evidence="5">Amino acid adenylation protein</fullName>
    </submittedName>
</protein>
<dbReference type="Pfam" id="PF00550">
    <property type="entry name" value="PP-binding"/>
    <property type="match status" value="1"/>
</dbReference>
<accession>R1HN03</accession>
<evidence type="ECO:0000259" key="4">
    <source>
        <dbReference type="PROSITE" id="PS50075"/>
    </source>
</evidence>
<dbReference type="InterPro" id="IPR023213">
    <property type="entry name" value="CAT-like_dom_sf"/>
</dbReference>
<keyword evidence="2" id="KW-0596">Phosphopantetheine</keyword>
<comment type="caution">
    <text evidence="5">The sequence shown here is derived from an EMBL/GenBank/DDBJ whole genome shotgun (WGS) entry which is preliminary data.</text>
</comment>
<reference evidence="5 6" key="1">
    <citation type="submission" date="2013-02" db="EMBL/GenBank/DDBJ databases">
        <title>Draft genome sequence of Amycolatopsis vancoresmycina strain DSM 44592T.</title>
        <authorList>
            <person name="Kumar S."/>
            <person name="Kaur N."/>
            <person name="Kaur C."/>
            <person name="Raghava G.P.S."/>
            <person name="Mayilraj S."/>
        </authorList>
    </citation>
    <scope>NUCLEOTIDE SEQUENCE [LARGE SCALE GENOMIC DNA]</scope>
    <source>
        <strain evidence="5 6">DSM 44592</strain>
    </source>
</reference>
<dbReference type="GO" id="GO:0005737">
    <property type="term" value="C:cytoplasm"/>
    <property type="evidence" value="ECO:0007669"/>
    <property type="project" value="TreeGrafter"/>
</dbReference>
<dbReference type="SUPFAM" id="SSF56801">
    <property type="entry name" value="Acetyl-CoA synthetase-like"/>
    <property type="match status" value="1"/>
</dbReference>
<proteinExistence type="predicted"/>
<dbReference type="PROSITE" id="PS50075">
    <property type="entry name" value="CARRIER"/>
    <property type="match status" value="1"/>
</dbReference>
<dbReference type="eggNOG" id="COG1020">
    <property type="taxonomic scope" value="Bacteria"/>
</dbReference>
<evidence type="ECO:0000313" key="6">
    <source>
        <dbReference type="Proteomes" id="UP000014139"/>
    </source>
</evidence>
<dbReference type="GO" id="GO:0031177">
    <property type="term" value="F:phosphopantetheine binding"/>
    <property type="evidence" value="ECO:0007669"/>
    <property type="project" value="InterPro"/>
</dbReference>
<dbReference type="InterPro" id="IPR036736">
    <property type="entry name" value="ACP-like_sf"/>
</dbReference>
<dbReference type="SUPFAM" id="SSF52777">
    <property type="entry name" value="CoA-dependent acyltransferases"/>
    <property type="match status" value="2"/>
</dbReference>
<dbReference type="PANTHER" id="PTHR45527:SF1">
    <property type="entry name" value="FATTY ACID SYNTHASE"/>
    <property type="match status" value="1"/>
</dbReference>
<dbReference type="EMBL" id="AOUO01000464">
    <property type="protein sequence ID" value="EOD64915.1"/>
    <property type="molecule type" value="Genomic_DNA"/>
</dbReference>
<evidence type="ECO:0000256" key="3">
    <source>
        <dbReference type="ARBA" id="ARBA00022553"/>
    </source>
</evidence>
<feature type="domain" description="Carrier" evidence="4">
    <location>
        <begin position="505"/>
        <end position="580"/>
    </location>
</feature>
<dbReference type="GO" id="GO:0008610">
    <property type="term" value="P:lipid biosynthetic process"/>
    <property type="evidence" value="ECO:0007669"/>
    <property type="project" value="UniProtKB-ARBA"/>
</dbReference>
<keyword evidence="6" id="KW-1185">Reference proteome</keyword>
<dbReference type="PROSITE" id="PS00455">
    <property type="entry name" value="AMP_BINDING"/>
    <property type="match status" value="1"/>
</dbReference>
<dbReference type="InterPro" id="IPR045851">
    <property type="entry name" value="AMP-bd_C_sf"/>
</dbReference>
<dbReference type="GO" id="GO:0003824">
    <property type="term" value="F:catalytic activity"/>
    <property type="evidence" value="ECO:0007669"/>
    <property type="project" value="InterPro"/>
</dbReference>
<sequence length="1001" mass="106135">MQPDPQWTTETGLHEAVARTARHRPGAIALVSGHRAVSYGELDRTADAWAASLGTGAGDLVPITLPRSVELVTALLAVLKTGAAYALLDPAWPAGRLREAIRQLDPPLLVTRPGGVEVPGLPAWTPPSRPDGVPGFRPAAVGGSAPCCVFFTSGTTGTPKGVLVPHRATARLFRPGTFARFSADTVVPLAAPVPWDAFSLELWSVLLNGGTSVIVDEPFLSASSLRDGIGRHGVDTVWLTSSLFNMIVDESPEAFGGLHQVMIGGERLSPGHVARFLRRHPGITLLNGYGPVESTVFATTHRITPPDCDRPGGIPLGRPVPGTEVHVLDGGRPCAPGETGEICLAGDGLALRYLGPPELTDAKFTTIRLEGRPLRLYQTGDLGEWDADGVLHFRGRADRQVKIRGHRVEPAEVERQIERLLPAVRTCRVLARRDDGGSVRELLAFCVPAAPDGAMATLRAALLPHHRPSALIAVDAFPVTSQGKLDERALLAMAEEPAEAELAPAHEDPLVRLVAETFGAVLGRPSVPADVPFTDLGGGSLDAGRVCARLTGRLGRAVPVSRLYQHPTALALAGWLGTSPPPAPPEADDGTPLTPMQLVFLTRQLRDPADRTSHCLLTWVVEGELDHAALAGAIAEVHRRHEPLRAAYLPDPRPAAQVVDIEPPPLEFLPRQPGVEAAVEALRELLSEPLDPTAGDVWRTALAEVDGGSVAVFGCVVHHIAFDGRAESVLACDLAAGYETARGGTRAAAPEPVTLAAAYRAYAARLDGAAAHHASLREELTGAPDLRWPDGATEPASGCVVEIPLAASVVAAVDALAAASGVSRFAVLLTCYATSLAEVTGQDDFVVGVPVVQRDAPILERAIGCHITMLPLRLRGISLAGVGAVGRLTERAFAAQDVPFPDLLRVAGTRPGERHPLFQTVFALQDNPVPELRLPGLKTTFLRQPYLDLPLELHTELWPAPGGGLLLTVHFRPESVPEVTAQEIAKRFADRTHTLRSGQAK</sequence>
<comment type="cofactor">
    <cofactor evidence="1">
        <name>pantetheine 4'-phosphate</name>
        <dbReference type="ChEBI" id="CHEBI:47942"/>
    </cofactor>
</comment>
<dbReference type="Gene3D" id="3.30.559.30">
    <property type="entry name" value="Nonribosomal peptide synthetase, condensation domain"/>
    <property type="match status" value="1"/>
</dbReference>
<dbReference type="GO" id="GO:0043041">
    <property type="term" value="P:amino acid activation for nonribosomal peptide biosynthetic process"/>
    <property type="evidence" value="ECO:0007669"/>
    <property type="project" value="TreeGrafter"/>
</dbReference>
<evidence type="ECO:0000256" key="1">
    <source>
        <dbReference type="ARBA" id="ARBA00001957"/>
    </source>
</evidence>